<accession>A0A1I2EHH3</accession>
<dbReference type="GO" id="GO:0005886">
    <property type="term" value="C:plasma membrane"/>
    <property type="evidence" value="ECO:0007669"/>
    <property type="project" value="UniProtKB-SubCell"/>
</dbReference>
<feature type="region of interest" description="Disordered" evidence="8">
    <location>
        <begin position="1"/>
        <end position="29"/>
    </location>
</feature>
<comment type="similarity">
    <text evidence="2">Belongs to the type III secretion exporter family.</text>
</comment>
<evidence type="ECO:0000256" key="2">
    <source>
        <dbReference type="ARBA" id="ARBA00010690"/>
    </source>
</evidence>
<organism evidence="10 11">
    <name type="scientific">Dyella marensis</name>
    <dbReference type="NCBI Taxonomy" id="500610"/>
    <lineage>
        <taxon>Bacteria</taxon>
        <taxon>Pseudomonadati</taxon>
        <taxon>Pseudomonadota</taxon>
        <taxon>Gammaproteobacteria</taxon>
        <taxon>Lysobacterales</taxon>
        <taxon>Rhodanobacteraceae</taxon>
        <taxon>Dyella</taxon>
    </lineage>
</organism>
<evidence type="ECO:0000256" key="7">
    <source>
        <dbReference type="ARBA" id="ARBA00023136"/>
    </source>
</evidence>
<name>A0A1I2EHH3_9GAMM</name>
<evidence type="ECO:0000256" key="6">
    <source>
        <dbReference type="ARBA" id="ARBA00023026"/>
    </source>
</evidence>
<dbReference type="PRINTS" id="PR00950">
    <property type="entry name" value="TYPE3IMSPROT"/>
</dbReference>
<reference evidence="11" key="1">
    <citation type="submission" date="2016-10" db="EMBL/GenBank/DDBJ databases">
        <authorList>
            <person name="Varghese N."/>
            <person name="Submissions S."/>
        </authorList>
    </citation>
    <scope>NUCLEOTIDE SEQUENCE [LARGE SCALE GENOMIC DNA]</scope>
    <source>
        <strain evidence="11">UNC178MFTsu3.1</strain>
    </source>
</reference>
<feature type="transmembrane region" description="Helical" evidence="9">
    <location>
        <begin position="88"/>
        <end position="110"/>
    </location>
</feature>
<keyword evidence="5 9" id="KW-1133">Transmembrane helix</keyword>
<dbReference type="AlphaFoldDB" id="A0A1I2EHH3"/>
<dbReference type="Gene3D" id="3.40.1690.10">
    <property type="entry name" value="secretion proteins EscU"/>
    <property type="match status" value="1"/>
</dbReference>
<dbReference type="Pfam" id="PF01312">
    <property type="entry name" value="Bac_export_2"/>
    <property type="match status" value="1"/>
</dbReference>
<dbReference type="STRING" id="500610.SAMN02799615_01946"/>
<keyword evidence="4 9" id="KW-0812">Transmembrane</keyword>
<feature type="compositionally biased region" description="Basic and acidic residues" evidence="8">
    <location>
        <begin position="7"/>
        <end position="29"/>
    </location>
</feature>
<dbReference type="NCBIfam" id="TIGR01404">
    <property type="entry name" value="FlhB_rel_III"/>
    <property type="match status" value="1"/>
</dbReference>
<dbReference type="EMBL" id="FONH01000005">
    <property type="protein sequence ID" value="SFE91918.1"/>
    <property type="molecule type" value="Genomic_DNA"/>
</dbReference>
<sequence length="357" mass="39766">MAGQNKDSGDRTEKPTPKRLRDARKEGDVHKSRELTSTVLVLAWLLMVMLGMPLIRARLAGLFDTTLAGLNQPFGQALHTVGLATLEAFLWLTLPFLLGAVAVGVMVEFLQVGPVFAPKKLKPDASRLNPAEGIKRLFSQENLVEVIKAIAKSGLLIGLFAWVLFALIGQFALLPQAPPEMLGEAHWVAVKRLATGVIFVFFFVSVLDAFYQRYAFTRKMKMSRRDIKQELKDNEGDPMVKGRRRQLHQEWAQQNTLAGVRSASVVVTNPTHLAIAIRYQQGEDDLPVIVAKGEDHEAALIRQAAEEAGVPIMRNVMLARGLYEKVEVDEFLPSDFFEAVAELLRWAESIRDSRDGK</sequence>
<evidence type="ECO:0000256" key="3">
    <source>
        <dbReference type="ARBA" id="ARBA00022475"/>
    </source>
</evidence>
<dbReference type="Proteomes" id="UP000199477">
    <property type="component" value="Unassembled WGS sequence"/>
</dbReference>
<evidence type="ECO:0000256" key="8">
    <source>
        <dbReference type="SAM" id="MobiDB-lite"/>
    </source>
</evidence>
<evidence type="ECO:0000313" key="11">
    <source>
        <dbReference type="Proteomes" id="UP000199477"/>
    </source>
</evidence>
<dbReference type="PANTHER" id="PTHR30531">
    <property type="entry name" value="FLAGELLAR BIOSYNTHETIC PROTEIN FLHB"/>
    <property type="match status" value="1"/>
</dbReference>
<comment type="subcellular location">
    <subcellularLocation>
        <location evidence="1">Cell membrane</location>
        <topology evidence="1">Multi-pass membrane protein</topology>
    </subcellularLocation>
</comment>
<dbReference type="SUPFAM" id="SSF160544">
    <property type="entry name" value="EscU C-terminal domain-like"/>
    <property type="match status" value="1"/>
</dbReference>
<dbReference type="InterPro" id="IPR006307">
    <property type="entry name" value="BsaZ-like"/>
</dbReference>
<evidence type="ECO:0000256" key="5">
    <source>
        <dbReference type="ARBA" id="ARBA00022989"/>
    </source>
</evidence>
<dbReference type="InterPro" id="IPR029025">
    <property type="entry name" value="T3SS_substrate_exporter_C"/>
</dbReference>
<feature type="transmembrane region" description="Helical" evidence="9">
    <location>
        <begin position="193"/>
        <end position="211"/>
    </location>
</feature>
<dbReference type="Gene3D" id="6.10.250.2080">
    <property type="match status" value="1"/>
</dbReference>
<feature type="transmembrane region" description="Helical" evidence="9">
    <location>
        <begin position="155"/>
        <end position="173"/>
    </location>
</feature>
<protein>
    <submittedName>
        <fullName evidence="10">Type III secretion protein U</fullName>
    </submittedName>
</protein>
<evidence type="ECO:0000256" key="9">
    <source>
        <dbReference type="SAM" id="Phobius"/>
    </source>
</evidence>
<evidence type="ECO:0000256" key="4">
    <source>
        <dbReference type="ARBA" id="ARBA00022692"/>
    </source>
</evidence>
<dbReference type="RefSeq" id="WP_026635342.1">
    <property type="nucleotide sequence ID" value="NZ_FONH01000005.1"/>
</dbReference>
<keyword evidence="6" id="KW-0843">Virulence</keyword>
<evidence type="ECO:0000256" key="1">
    <source>
        <dbReference type="ARBA" id="ARBA00004651"/>
    </source>
</evidence>
<evidence type="ECO:0000313" key="10">
    <source>
        <dbReference type="EMBL" id="SFE91918.1"/>
    </source>
</evidence>
<keyword evidence="11" id="KW-1185">Reference proteome</keyword>
<proteinExistence type="inferred from homology"/>
<gene>
    <name evidence="10" type="ORF">SAMN02799615_01946</name>
</gene>
<feature type="transmembrane region" description="Helical" evidence="9">
    <location>
        <begin position="35"/>
        <end position="55"/>
    </location>
</feature>
<dbReference type="GO" id="GO:0009306">
    <property type="term" value="P:protein secretion"/>
    <property type="evidence" value="ECO:0007669"/>
    <property type="project" value="InterPro"/>
</dbReference>
<dbReference type="InterPro" id="IPR006135">
    <property type="entry name" value="T3SS_substrate_exporter"/>
</dbReference>
<keyword evidence="7 9" id="KW-0472">Membrane</keyword>
<dbReference type="PANTHER" id="PTHR30531:SF14">
    <property type="entry name" value="SURFACE PRESENTATION OF ANTIGENS PROTEIN SPAS"/>
    <property type="match status" value="1"/>
</dbReference>
<keyword evidence="3" id="KW-1003">Cell membrane</keyword>